<dbReference type="Proteomes" id="UP000696280">
    <property type="component" value="Unassembled WGS sequence"/>
</dbReference>
<sequence>MTNVTHRMTMLAKLLRLKMGDGAIILPPEVKKIRMEFAAARDEGHTGPRYIRAPSISINPSTNAHNHRLFWRNELRRIKYYNPALEVSIARTKDPQDPAFMTVFFATPETLQLPGPTPITPEASASTPQTDLTLTTPYRTEVFNIKNRGPTMILEQLLKLTNATPVEPTEEQLAQREFLKEYKKQSIKDHKRNVVRNARLKAEKEKEILMKGGLPA</sequence>
<dbReference type="InterPro" id="IPR040049">
    <property type="entry name" value="Ribosomal_mS25/mL61"/>
</dbReference>
<dbReference type="GO" id="GO:0003735">
    <property type="term" value="F:structural constituent of ribosome"/>
    <property type="evidence" value="ECO:0007669"/>
    <property type="project" value="InterPro"/>
</dbReference>
<keyword evidence="3" id="KW-0496">Mitochondrion</keyword>
<dbReference type="PANTHER" id="PTHR13274:SF2">
    <property type="entry name" value="SMALL RIBOSOMAL SUBUNIT PROTEIN MS25"/>
    <property type="match status" value="1"/>
</dbReference>
<comment type="caution">
    <text evidence="5">The sequence shown here is derived from an EMBL/GenBank/DDBJ whole genome shotgun (WGS) entry which is preliminary data.</text>
</comment>
<name>A0A9N9L0I6_9HELO</name>
<dbReference type="GO" id="GO:1990904">
    <property type="term" value="C:ribonucleoprotein complex"/>
    <property type="evidence" value="ECO:0007669"/>
    <property type="project" value="UniProtKB-KW"/>
</dbReference>
<dbReference type="PANTHER" id="PTHR13274">
    <property type="entry name" value="MITOCHONDRIAL RIBOSOMAL PROTEIN S25"/>
    <property type="match status" value="1"/>
</dbReference>
<accession>A0A9N9L0I6</accession>
<dbReference type="GO" id="GO:0005840">
    <property type="term" value="C:ribosome"/>
    <property type="evidence" value="ECO:0007669"/>
    <property type="project" value="UniProtKB-KW"/>
</dbReference>
<dbReference type="AlphaFoldDB" id="A0A9N9L0I6"/>
<evidence type="ECO:0000313" key="5">
    <source>
        <dbReference type="EMBL" id="CAG8954822.1"/>
    </source>
</evidence>
<evidence type="ECO:0000256" key="2">
    <source>
        <dbReference type="ARBA" id="ARBA00022980"/>
    </source>
</evidence>
<dbReference type="OrthoDB" id="1696305at2759"/>
<evidence type="ECO:0000256" key="4">
    <source>
        <dbReference type="ARBA" id="ARBA00023274"/>
    </source>
</evidence>
<evidence type="ECO:0008006" key="7">
    <source>
        <dbReference type="Google" id="ProtNLM"/>
    </source>
</evidence>
<evidence type="ECO:0000256" key="1">
    <source>
        <dbReference type="ARBA" id="ARBA00004173"/>
    </source>
</evidence>
<dbReference type="GO" id="GO:0005739">
    <property type="term" value="C:mitochondrion"/>
    <property type="evidence" value="ECO:0007669"/>
    <property type="project" value="UniProtKB-SubCell"/>
</dbReference>
<evidence type="ECO:0000313" key="6">
    <source>
        <dbReference type="Proteomes" id="UP000696280"/>
    </source>
</evidence>
<protein>
    <recommendedName>
        <fullName evidence="7">Ribosomal protein/NADH dehydrogenase domain-containing protein</fullName>
    </recommendedName>
</protein>
<reference evidence="5" key="1">
    <citation type="submission" date="2021-07" db="EMBL/GenBank/DDBJ databases">
        <authorList>
            <person name="Durling M."/>
        </authorList>
    </citation>
    <scope>NUCLEOTIDE SEQUENCE</scope>
</reference>
<keyword evidence="4" id="KW-0687">Ribonucleoprotein</keyword>
<gene>
    <name evidence="5" type="ORF">HYFRA_00008507</name>
</gene>
<keyword evidence="2" id="KW-0689">Ribosomal protein</keyword>
<organism evidence="5 6">
    <name type="scientific">Hymenoscyphus fraxineus</name>
    <dbReference type="NCBI Taxonomy" id="746836"/>
    <lineage>
        <taxon>Eukaryota</taxon>
        <taxon>Fungi</taxon>
        <taxon>Dikarya</taxon>
        <taxon>Ascomycota</taxon>
        <taxon>Pezizomycotina</taxon>
        <taxon>Leotiomycetes</taxon>
        <taxon>Helotiales</taxon>
        <taxon>Helotiaceae</taxon>
        <taxon>Hymenoscyphus</taxon>
    </lineage>
</organism>
<proteinExistence type="predicted"/>
<keyword evidence="6" id="KW-1185">Reference proteome</keyword>
<dbReference type="EMBL" id="CAJVRL010000058">
    <property type="protein sequence ID" value="CAG8954822.1"/>
    <property type="molecule type" value="Genomic_DNA"/>
</dbReference>
<comment type="subcellular location">
    <subcellularLocation>
        <location evidence="1">Mitochondrion</location>
    </subcellularLocation>
</comment>
<evidence type="ECO:0000256" key="3">
    <source>
        <dbReference type="ARBA" id="ARBA00023128"/>
    </source>
</evidence>